<dbReference type="GO" id="GO:0002949">
    <property type="term" value="P:tRNA threonylcarbamoyladenosine modification"/>
    <property type="evidence" value="ECO:0007669"/>
    <property type="project" value="InterPro"/>
</dbReference>
<dbReference type="KEGG" id="ltr:EVS81_03780"/>
<keyword evidence="2" id="KW-0808">Transferase</keyword>
<dbReference type="OrthoDB" id="9809995at2"/>
<dbReference type="EMBL" id="CP035806">
    <property type="protein sequence ID" value="QBE48055.1"/>
    <property type="molecule type" value="Genomic_DNA"/>
</dbReference>
<dbReference type="Gene3D" id="3.30.420.40">
    <property type="match status" value="1"/>
</dbReference>
<protein>
    <submittedName>
        <fullName evidence="2">tRNA (Adenosine(37)-N6)-threonylcarbamoyltransferase complex dimerization subunit type 1 TsaB</fullName>
    </submittedName>
</protein>
<proteinExistence type="predicted"/>
<name>A0A4P6KCI3_9MICO</name>
<gene>
    <name evidence="2" type="primary">tsaB</name>
    <name evidence="2" type="ORF">EVS81_03780</name>
</gene>
<dbReference type="InterPro" id="IPR043129">
    <property type="entry name" value="ATPase_NBD"/>
</dbReference>
<dbReference type="NCBIfam" id="TIGR03725">
    <property type="entry name" value="T6A_YeaZ"/>
    <property type="match status" value="1"/>
</dbReference>
<evidence type="ECO:0000313" key="3">
    <source>
        <dbReference type="Proteomes" id="UP000289260"/>
    </source>
</evidence>
<dbReference type="InterPro" id="IPR022496">
    <property type="entry name" value="T6A_TsaB"/>
</dbReference>
<dbReference type="GO" id="GO:0016740">
    <property type="term" value="F:transferase activity"/>
    <property type="evidence" value="ECO:0007669"/>
    <property type="project" value="UniProtKB-KW"/>
</dbReference>
<feature type="domain" description="Gcp-like" evidence="1">
    <location>
        <begin position="48"/>
        <end position="143"/>
    </location>
</feature>
<dbReference type="SUPFAM" id="SSF53067">
    <property type="entry name" value="Actin-like ATPase domain"/>
    <property type="match status" value="1"/>
</dbReference>
<organism evidence="2 3">
    <name type="scientific">Leucobacter triazinivorans</name>
    <dbReference type="NCBI Taxonomy" id="1784719"/>
    <lineage>
        <taxon>Bacteria</taxon>
        <taxon>Bacillati</taxon>
        <taxon>Actinomycetota</taxon>
        <taxon>Actinomycetes</taxon>
        <taxon>Micrococcales</taxon>
        <taxon>Microbacteriaceae</taxon>
        <taxon>Leucobacter</taxon>
    </lineage>
</organism>
<keyword evidence="3" id="KW-1185">Reference proteome</keyword>
<evidence type="ECO:0000313" key="2">
    <source>
        <dbReference type="EMBL" id="QBE48055.1"/>
    </source>
</evidence>
<dbReference type="Pfam" id="PF00814">
    <property type="entry name" value="TsaD"/>
    <property type="match status" value="1"/>
</dbReference>
<dbReference type="InterPro" id="IPR000905">
    <property type="entry name" value="Gcp-like_dom"/>
</dbReference>
<sequence>MADGSAVVMLEAPELGGHALLAIDTALGTSVALGCRGRVHVAASDDPRGHSEAIGGLLEEVFRASGASPRSVTGVVAGVGPGPFTGLRVGIAAAHAFALGRGVPLLPLHGHEGVALDALEGTALTGVRVVQDAKRRELFVSEYAGLDWAGIPIRESDPLLLARADYEERANDVWPDRIPAAALVRLAARRLASGRGFEPDRAVYLRAPDVAQPGAPKRVSR</sequence>
<reference evidence="2 3" key="1">
    <citation type="submission" date="2019-02" db="EMBL/GenBank/DDBJ databases">
        <authorList>
            <person name="Sun L."/>
            <person name="Pan D."/>
            <person name="Wu X."/>
        </authorList>
    </citation>
    <scope>NUCLEOTIDE SEQUENCE [LARGE SCALE GENOMIC DNA]</scope>
    <source>
        <strain evidence="2 3">JW-1</strain>
    </source>
</reference>
<accession>A0A4P6KCI3</accession>
<dbReference type="AlphaFoldDB" id="A0A4P6KCI3"/>
<dbReference type="RefSeq" id="WP_130109204.1">
    <property type="nucleotide sequence ID" value="NZ_CP035806.1"/>
</dbReference>
<dbReference type="Proteomes" id="UP000289260">
    <property type="component" value="Chromosome"/>
</dbReference>
<evidence type="ECO:0000259" key="1">
    <source>
        <dbReference type="Pfam" id="PF00814"/>
    </source>
</evidence>